<evidence type="ECO:0000256" key="1">
    <source>
        <dbReference type="ARBA" id="ARBA00007734"/>
    </source>
</evidence>
<reference evidence="5 6" key="1">
    <citation type="submission" date="2017-06" db="EMBL/GenBank/DDBJ databases">
        <authorList>
            <person name="Kim H.J."/>
            <person name="Triplett B.A."/>
        </authorList>
    </citation>
    <scope>NUCLEOTIDE SEQUENCE [LARGE SCALE GENOMIC DNA]</scope>
    <source>
        <strain evidence="5 6">DSM 18704</strain>
    </source>
</reference>
<dbReference type="Pfam" id="PF01476">
    <property type="entry name" value="LysM"/>
    <property type="match status" value="2"/>
</dbReference>
<dbReference type="SMART" id="SM00257">
    <property type="entry name" value="LysM"/>
    <property type="match status" value="2"/>
</dbReference>
<dbReference type="InterPro" id="IPR018392">
    <property type="entry name" value="LysM"/>
</dbReference>
<dbReference type="PROSITE" id="PS51782">
    <property type="entry name" value="LYSM"/>
    <property type="match status" value="2"/>
</dbReference>
<dbReference type="Gene3D" id="3.10.350.10">
    <property type="entry name" value="LysM domain"/>
    <property type="match status" value="2"/>
</dbReference>
<feature type="signal peptide" evidence="3">
    <location>
        <begin position="1"/>
        <end position="32"/>
    </location>
</feature>
<feature type="compositionally biased region" description="Low complexity" evidence="2">
    <location>
        <begin position="577"/>
        <end position="610"/>
    </location>
</feature>
<sequence length="617" mass="66775">MAHTNPYARRLALTLLCAPLLLLAGCPGDPLADQTNAITLPANATAPTLSPQSAQAQAVAAAAQAVADQNAQQAKVQALINHVDQSYRSGVENYRANRLDAARLDFDFAVDMMLTSGMDLKNDPQLSDSFERLVDAINSLELAALKAGNGLSPKLEAAPLESADDITFPANPELTAKLKAELNLASDLPLVINDQVAGYIGVFSSSNSFRNHMAASLQRVGKYRGLIQKVLTEEGVPQDLIYLAVAESGFQPQALNARSGAGGMWQFMPATGANFGLTRNGYFDYRFDPEKSSRAYAKYIKALYNQFGDWYLAMAAYNWGPGNIQRVVQRTGYADFWELYRRGVMPAETRAYVPQILAAVIMAKNPEKYGLDKLVPSPPVIYDTIVTDYSIDLRLVSDVTGASMAELVALNPSMLRMATPRDTSFDLHIPAGTKPLYDERLKDIPEDRRISWRFHVVKAGESVDEIATALHAKAADIASTNGITSTDPMSPGDELVVPVQSISGTARPQRYTVARGDTLVTVADRFNVSVEDLRRWNDLSASSTLKPFRSLYVAEPVKLGPATRMRARTRGGRSSRGGRASRGSSRGSSSVAKGKGSQSRATSGSAGTSSTKKKKKR</sequence>
<dbReference type="InterPro" id="IPR023346">
    <property type="entry name" value="Lysozyme-like_dom_sf"/>
</dbReference>
<dbReference type="Gene3D" id="1.10.530.10">
    <property type="match status" value="1"/>
</dbReference>
<dbReference type="InterPro" id="IPR036779">
    <property type="entry name" value="LysM_dom_sf"/>
</dbReference>
<feature type="region of interest" description="Disordered" evidence="2">
    <location>
        <begin position="562"/>
        <end position="617"/>
    </location>
</feature>
<feature type="domain" description="LysM" evidence="4">
    <location>
        <begin position="509"/>
        <end position="553"/>
    </location>
</feature>
<keyword evidence="3" id="KW-0732">Signal</keyword>
<dbReference type="Pfam" id="PF01464">
    <property type="entry name" value="SLT"/>
    <property type="match status" value="1"/>
</dbReference>
<dbReference type="SUPFAM" id="SSF53955">
    <property type="entry name" value="Lysozyme-like"/>
    <property type="match status" value="1"/>
</dbReference>
<feature type="domain" description="LysM" evidence="4">
    <location>
        <begin position="453"/>
        <end position="497"/>
    </location>
</feature>
<dbReference type="CDD" id="cd16894">
    <property type="entry name" value="MltD-like"/>
    <property type="match status" value="1"/>
</dbReference>
<dbReference type="PANTHER" id="PTHR37423">
    <property type="entry name" value="SOLUBLE LYTIC MUREIN TRANSGLYCOSYLASE-RELATED"/>
    <property type="match status" value="1"/>
</dbReference>
<evidence type="ECO:0000256" key="3">
    <source>
        <dbReference type="SAM" id="SignalP"/>
    </source>
</evidence>
<dbReference type="EMBL" id="FZOU01000001">
    <property type="protein sequence ID" value="SNS26840.1"/>
    <property type="molecule type" value="Genomic_DNA"/>
</dbReference>
<evidence type="ECO:0000313" key="6">
    <source>
        <dbReference type="Proteomes" id="UP000198356"/>
    </source>
</evidence>
<accession>A0A239D3B7</accession>
<dbReference type="SUPFAM" id="SSF54106">
    <property type="entry name" value="LysM domain"/>
    <property type="match status" value="2"/>
</dbReference>
<gene>
    <name evidence="5" type="ORF">SAMN05421770_101267</name>
</gene>
<protein>
    <submittedName>
        <fullName evidence="5">Membrane-bound lytic murein transglycosylase D</fullName>
    </submittedName>
</protein>
<evidence type="ECO:0000256" key="2">
    <source>
        <dbReference type="SAM" id="MobiDB-lite"/>
    </source>
</evidence>
<dbReference type="Proteomes" id="UP000198356">
    <property type="component" value="Unassembled WGS sequence"/>
</dbReference>
<name>A0A239D3B7_9BACT</name>
<organism evidence="5 6">
    <name type="scientific">Granulicella rosea</name>
    <dbReference type="NCBI Taxonomy" id="474952"/>
    <lineage>
        <taxon>Bacteria</taxon>
        <taxon>Pseudomonadati</taxon>
        <taxon>Acidobacteriota</taxon>
        <taxon>Terriglobia</taxon>
        <taxon>Terriglobales</taxon>
        <taxon>Acidobacteriaceae</taxon>
        <taxon>Granulicella</taxon>
    </lineage>
</organism>
<dbReference type="InterPro" id="IPR008258">
    <property type="entry name" value="Transglycosylase_SLT_dom_1"/>
</dbReference>
<dbReference type="PANTHER" id="PTHR37423:SF2">
    <property type="entry name" value="MEMBRANE-BOUND LYTIC MUREIN TRANSGLYCOSYLASE C"/>
    <property type="match status" value="1"/>
</dbReference>
<feature type="chain" id="PRO_5013394286" evidence="3">
    <location>
        <begin position="33"/>
        <end position="617"/>
    </location>
</feature>
<dbReference type="CDD" id="cd00118">
    <property type="entry name" value="LysM"/>
    <property type="match status" value="1"/>
</dbReference>
<dbReference type="RefSeq" id="WP_089406578.1">
    <property type="nucleotide sequence ID" value="NZ_FZOU01000001.1"/>
</dbReference>
<comment type="similarity">
    <text evidence="1">Belongs to the transglycosylase Slt family.</text>
</comment>
<evidence type="ECO:0000313" key="5">
    <source>
        <dbReference type="EMBL" id="SNS26840.1"/>
    </source>
</evidence>
<dbReference type="OrthoDB" id="9815002at2"/>
<dbReference type="AlphaFoldDB" id="A0A239D3B7"/>
<keyword evidence="6" id="KW-1185">Reference proteome</keyword>
<evidence type="ECO:0000259" key="4">
    <source>
        <dbReference type="PROSITE" id="PS51782"/>
    </source>
</evidence>
<proteinExistence type="inferred from homology"/>